<keyword evidence="2" id="KW-1185">Reference proteome</keyword>
<dbReference type="GeneID" id="22112866"/>
<sequence length="264" mass="28843">MMDFKKFKLEEMKVVPTIKWILRQLATHFDGDSTNAHAIGTELKAGFASPEVTRLAKGHFIKDNDIGLKYPNIFDLPFGSYATTWQFADTPKPPAVGDKGIINVVVMGEHVTRKIVYVFGGSTGGRVSFAINYNQNTAGGGGAPTLWRTMESTADLWAGTANTHDQVLELNDSLNNYSGFKIWYRYNGEMVAESFSSQISLNVPYASTDEVGSHGVGKIRLTPDGDKKLVVTLLKNVYISEAGTVKVTTSAESGITILRIKGVR</sequence>
<gene>
    <name evidence="1" type="ORF">vB_Efae230P-4.7</name>
</gene>
<accession>A0A067XGT4</accession>
<evidence type="ECO:0000313" key="2">
    <source>
        <dbReference type="Proteomes" id="UP000027492"/>
    </source>
</evidence>
<dbReference type="KEGG" id="vg:22112866"/>
<dbReference type="OrthoDB" id="36909at10239"/>
<dbReference type="Proteomes" id="UP000027492">
    <property type="component" value="Segment"/>
</dbReference>
<name>A0A067XGT4_9CAUD</name>
<dbReference type="EMBL" id="JQ309827">
    <property type="protein sequence ID" value="AFF27939.1"/>
    <property type="molecule type" value="Genomic_DNA"/>
</dbReference>
<evidence type="ECO:0000313" key="1">
    <source>
        <dbReference type="EMBL" id="AFF27939.1"/>
    </source>
</evidence>
<proteinExistence type="predicted"/>
<reference evidence="1 2" key="1">
    <citation type="submission" date="2011-12" db="EMBL/GenBank/DDBJ databases">
        <title>Sequence of unusually small Enterococcal phage vB_Efae230P-4.</title>
        <authorList>
            <person name="Golebiewski M."/>
            <person name="Jurczak-Kurek A."/>
            <person name="Wrobel B."/>
        </authorList>
    </citation>
    <scope>NUCLEOTIDE SEQUENCE [LARGE SCALE GENOMIC DNA]</scope>
</reference>
<dbReference type="RefSeq" id="YP_009103963.1">
    <property type="nucleotide sequence ID" value="NC_025467.1"/>
</dbReference>
<organism evidence="1 2">
    <name type="scientific">Enterococcus phage vB_Efae230P-4</name>
    <dbReference type="NCBI Taxonomy" id="1161939"/>
    <lineage>
        <taxon>Viruses</taxon>
        <taxon>Duplodnaviria</taxon>
        <taxon>Heunggongvirae</taxon>
        <taxon>Uroviricota</taxon>
        <taxon>Caudoviricetes</taxon>
        <taxon>Rountreeviridae</taxon>
        <taxon>Sarlesvirinae</taxon>
        <taxon>Copernicusvirus</taxon>
        <taxon>Copernicusvirus Efae230P4</taxon>
    </lineage>
</organism>
<protein>
    <submittedName>
        <fullName evidence="1">Uncharacterized protein</fullName>
    </submittedName>
</protein>